<dbReference type="AlphaFoldDB" id="A0A2C5ZLJ3"/>
<evidence type="ECO:0008006" key="5">
    <source>
        <dbReference type="Google" id="ProtNLM"/>
    </source>
</evidence>
<evidence type="ECO:0000313" key="4">
    <source>
        <dbReference type="Proteomes" id="UP000226431"/>
    </source>
</evidence>
<evidence type="ECO:0000256" key="1">
    <source>
        <dbReference type="SAM" id="MobiDB-lite"/>
    </source>
</evidence>
<dbReference type="STRING" id="2004952.A0A2C5ZLJ3"/>
<keyword evidence="4" id="KW-1185">Reference proteome</keyword>
<accession>A0A2C5ZLJ3</accession>
<dbReference type="EMBL" id="NJES01000006">
    <property type="protein sequence ID" value="PHH80886.1"/>
    <property type="molecule type" value="Genomic_DNA"/>
</dbReference>
<feature type="chain" id="PRO_5012812779" description="Enterotoxin" evidence="2">
    <location>
        <begin position="26"/>
        <end position="972"/>
    </location>
</feature>
<dbReference type="Proteomes" id="UP000226431">
    <property type="component" value="Unassembled WGS sequence"/>
</dbReference>
<name>A0A2C5ZLJ3_9HYPO</name>
<organism evidence="3 4">
    <name type="scientific">Ophiocordyceps camponoti-rufipedis</name>
    <dbReference type="NCBI Taxonomy" id="2004952"/>
    <lineage>
        <taxon>Eukaryota</taxon>
        <taxon>Fungi</taxon>
        <taxon>Dikarya</taxon>
        <taxon>Ascomycota</taxon>
        <taxon>Pezizomycotina</taxon>
        <taxon>Sordariomycetes</taxon>
        <taxon>Hypocreomycetidae</taxon>
        <taxon>Hypocreales</taxon>
        <taxon>Ophiocordycipitaceae</taxon>
        <taxon>Ophiocordyceps</taxon>
    </lineage>
</organism>
<keyword evidence="2" id="KW-0732">Signal</keyword>
<evidence type="ECO:0000313" key="3">
    <source>
        <dbReference type="EMBL" id="PHH80886.1"/>
    </source>
</evidence>
<reference evidence="3 4" key="1">
    <citation type="submission" date="2017-06" db="EMBL/GenBank/DDBJ databases">
        <title>Ant-infecting Ophiocordyceps genomes reveal a high diversity of potential behavioral manipulation genes and a possible major role for enterotoxins.</title>
        <authorList>
            <person name="De Bekker C."/>
            <person name="Evans H.C."/>
            <person name="Brachmann A."/>
            <person name="Hughes D.P."/>
        </authorList>
    </citation>
    <scope>NUCLEOTIDE SEQUENCE [LARGE SCALE GENOMIC DNA]</scope>
    <source>
        <strain evidence="3 4">Map16</strain>
    </source>
</reference>
<feature type="signal peptide" evidence="2">
    <location>
        <begin position="1"/>
        <end position="25"/>
    </location>
</feature>
<evidence type="ECO:0000256" key="2">
    <source>
        <dbReference type="SAM" id="SignalP"/>
    </source>
</evidence>
<gene>
    <name evidence="3" type="ORF">CDD80_5806</name>
</gene>
<feature type="region of interest" description="Disordered" evidence="1">
    <location>
        <begin position="446"/>
        <end position="506"/>
    </location>
</feature>
<feature type="compositionally biased region" description="Gly residues" evidence="1">
    <location>
        <begin position="446"/>
        <end position="456"/>
    </location>
</feature>
<proteinExistence type="predicted"/>
<dbReference type="OrthoDB" id="4922952at2759"/>
<sequence>MLHHWAAAASQAVVCLLLWPGLTSADAIDGVGLTYLGAIMDMNEAPAETLVKRDEGASSSSILFEEASSSSAPLPGTTALTPEADFQLQQMNNLPKPQRTDKGGLGATVRRIVVYIFGGCRDPLTYLSDEQDSWVHRASEMSTHELYPSGQTRAQAMPPEHQRIVANLTLYFGPFNPIRGLQSQLPHPVPTSYAADGTPFYEFWYEWPSSRDRNRPRGPRGPVQLVPKAAGCYNPPPGAMGSILHDCPRRGVKHPVQGWAPCLPGFPGAPGSSWAFRPPPEGMTSPSGVSRPGLRGGEVLAVLIMTYAPHFVEIILQLYDEMRASHHDKRDAPAEADQRKHVQLSTRVNMADQNLHLVLTRAFCSGMVDTIMESLASYDPPQNGLCITCDVTAQKADNIVLGNYTKQSFCNLFSTIYEHHGPHYSLTDSVTPSFFIHCDEPAAGDSCGGPPRGKGVGPEKTGSDEEAPYAFNDPEPKTGDVPYAYSMGNPVSPQRGPPNPKTNNVADKELHSSWQQQLAAARDGCSSFNELELEIRLDGRNRSATRDSIYVVFNGDVSHQVYITKHAWSGYHISKKIDIPKVFNKNNISFEDIYRVGLITKMEDDPRDGWGLKGIKLTASCASSKTKWEVDKYANVARWMDRKDSQKQYMPWVGTIQAKDWRKKIFESCSRFDRLQLSIVRAPSGDGAQDNVYIGFGEEGKQPIHTQVDKPGFQAWQDISIFQIWNTKEVGIDQIRCIQIKQLHVGDVENRDWVVSSFKLRGSCAGSRSFIEYGLKFSNLTEQTGNFREYSQDRAIPFTTWHSPYIDYSKDWVLLHDCTRWDRLEVAVGFSGLVDRGTEDSIYISFARDTNKAPSYLIQDRPYHGQWYKVPLDLQWLFDTKTIHMDDISYFRLFAKKVWGAVDRWRVTTRCAEDPSLWLVNEQYRGIEKTVDALWAPPDNEISGDIDISGWKWANPSASLNVTLRLHDGSEF</sequence>
<comment type="caution">
    <text evidence="3">The sequence shown here is derived from an EMBL/GenBank/DDBJ whole genome shotgun (WGS) entry which is preliminary data.</text>
</comment>
<protein>
    <recommendedName>
        <fullName evidence="5">Enterotoxin</fullName>
    </recommendedName>
</protein>